<reference evidence="6" key="1">
    <citation type="submission" date="2020-09" db="EMBL/GenBank/DDBJ databases">
        <title>Pelagicoccus enzymogenes sp. nov. with an EPS production, isolated from marine sediment.</title>
        <authorList>
            <person name="Feng X."/>
        </authorList>
    </citation>
    <scope>NUCLEOTIDE SEQUENCE</scope>
    <source>
        <strain evidence="6">NFK12</strain>
    </source>
</reference>
<dbReference type="SUPFAM" id="SSF53448">
    <property type="entry name" value="Nucleotide-diphospho-sugar transferases"/>
    <property type="match status" value="1"/>
</dbReference>
<dbReference type="InterPro" id="IPR029044">
    <property type="entry name" value="Nucleotide-diphossugar_trans"/>
</dbReference>
<keyword evidence="3" id="KW-0808">Transferase</keyword>
<evidence type="ECO:0000256" key="3">
    <source>
        <dbReference type="ARBA" id="ARBA00022679"/>
    </source>
</evidence>
<protein>
    <submittedName>
        <fullName evidence="6">Glycosyltransferase family 2 protein</fullName>
    </submittedName>
</protein>
<dbReference type="CDD" id="cd00761">
    <property type="entry name" value="Glyco_tranf_GTA_type"/>
    <property type="match status" value="1"/>
</dbReference>
<evidence type="ECO:0000256" key="4">
    <source>
        <dbReference type="SAM" id="MobiDB-lite"/>
    </source>
</evidence>
<evidence type="ECO:0000313" key="6">
    <source>
        <dbReference type="EMBL" id="MBD5781072.1"/>
    </source>
</evidence>
<name>A0A927F9Y5_9BACT</name>
<feature type="compositionally biased region" description="Basic and acidic residues" evidence="4">
    <location>
        <begin position="23"/>
        <end position="35"/>
    </location>
</feature>
<dbReference type="AlphaFoldDB" id="A0A927F9Y5"/>
<keyword evidence="2" id="KW-0328">Glycosyltransferase</keyword>
<dbReference type="Gene3D" id="3.90.550.10">
    <property type="entry name" value="Spore Coat Polysaccharide Biosynthesis Protein SpsA, Chain A"/>
    <property type="match status" value="1"/>
</dbReference>
<dbReference type="RefSeq" id="WP_191618178.1">
    <property type="nucleotide sequence ID" value="NZ_JACYFG010000039.1"/>
</dbReference>
<accession>A0A927F9Y5</accession>
<dbReference type="InterPro" id="IPR001173">
    <property type="entry name" value="Glyco_trans_2-like"/>
</dbReference>
<gene>
    <name evidence="6" type="ORF">IEN85_16355</name>
</gene>
<dbReference type="EMBL" id="JACYFG010000039">
    <property type="protein sequence ID" value="MBD5781072.1"/>
    <property type="molecule type" value="Genomic_DNA"/>
</dbReference>
<comment type="caution">
    <text evidence="6">The sequence shown here is derived from an EMBL/GenBank/DDBJ whole genome shotgun (WGS) entry which is preliminary data.</text>
</comment>
<dbReference type="GO" id="GO:0016757">
    <property type="term" value="F:glycosyltransferase activity"/>
    <property type="evidence" value="ECO:0007669"/>
    <property type="project" value="UniProtKB-KW"/>
</dbReference>
<evidence type="ECO:0000256" key="1">
    <source>
        <dbReference type="ARBA" id="ARBA00006739"/>
    </source>
</evidence>
<dbReference type="Proteomes" id="UP000622317">
    <property type="component" value="Unassembled WGS sequence"/>
</dbReference>
<evidence type="ECO:0000259" key="5">
    <source>
        <dbReference type="Pfam" id="PF00535"/>
    </source>
</evidence>
<comment type="similarity">
    <text evidence="1">Belongs to the glycosyltransferase 2 family.</text>
</comment>
<keyword evidence="7" id="KW-1185">Reference proteome</keyword>
<dbReference type="PANTHER" id="PTHR43630">
    <property type="entry name" value="POLY-BETA-1,6-N-ACETYL-D-GLUCOSAMINE SYNTHASE"/>
    <property type="match status" value="1"/>
</dbReference>
<evidence type="ECO:0000313" key="7">
    <source>
        <dbReference type="Proteomes" id="UP000622317"/>
    </source>
</evidence>
<feature type="region of interest" description="Disordered" evidence="4">
    <location>
        <begin position="1"/>
        <end position="39"/>
    </location>
</feature>
<proteinExistence type="inferred from homology"/>
<feature type="domain" description="Glycosyltransferase 2-like" evidence="5">
    <location>
        <begin position="42"/>
        <end position="160"/>
    </location>
</feature>
<evidence type="ECO:0000256" key="2">
    <source>
        <dbReference type="ARBA" id="ARBA00022676"/>
    </source>
</evidence>
<dbReference type="PANTHER" id="PTHR43630:SF1">
    <property type="entry name" value="POLY-BETA-1,6-N-ACETYL-D-GLUCOSAMINE SYNTHASE"/>
    <property type="match status" value="1"/>
</dbReference>
<dbReference type="Pfam" id="PF00535">
    <property type="entry name" value="Glycos_transf_2"/>
    <property type="match status" value="1"/>
</dbReference>
<sequence length="319" mass="36442">MSDKKSAISHRSSEQSSAPITDSSRRSETKTDPKHSKSYVLVTPVRNEEKYIEETLKSVTSQTILPQEWVIVSDGSTDRTNEIIQKYLSEFSWIKLIQLPQREFPSFAAVVENTTLGINSLETKDYQFLGLLDSDLRFEPEYFEKLMIEFEKDLKLGLAGGVAIDIGLSKDVLPRNKNDVPGALQFFRRVCFEDIGGLVPIPEGGWDSITCTTARMKGYKTRLITHLIVDHLKPRNSIHGGNLKRKWQMGERDYALGYHPIFEIVKCISRLFRERPIVIGSIAWLLGFTKATIIGKPRKISKKLIQQTRRDQTKRLLSR</sequence>
<organism evidence="6 7">
    <name type="scientific">Pelagicoccus enzymogenes</name>
    <dbReference type="NCBI Taxonomy" id="2773457"/>
    <lineage>
        <taxon>Bacteria</taxon>
        <taxon>Pseudomonadati</taxon>
        <taxon>Verrucomicrobiota</taxon>
        <taxon>Opitutia</taxon>
        <taxon>Puniceicoccales</taxon>
        <taxon>Pelagicoccaceae</taxon>
        <taxon>Pelagicoccus</taxon>
    </lineage>
</organism>